<gene>
    <name evidence="2" type="ORF">KOY49_04530</name>
</gene>
<dbReference type="Proteomes" id="UP000677117">
    <property type="component" value="Chromosome"/>
</dbReference>
<reference evidence="2" key="1">
    <citation type="submission" date="2021-06" db="EMBL/GenBank/DDBJ databases">
        <title>An adapted protocol for Saccharibacteria cultivation: two new species join this phylum of Candidate Phyla Radiations.</title>
        <authorList>
            <person name="Ibrahim A."/>
            <person name="Maatouk M."/>
            <person name="Raoult D."/>
            <person name="Bittar F."/>
        </authorList>
    </citation>
    <scope>NUCLEOTIDE SEQUENCE</scope>
    <source>
        <strain evidence="2">IHU2</strain>
    </source>
</reference>
<proteinExistence type="predicted"/>
<organism evidence="2 3">
    <name type="scientific">Candidatus Minimicrobia vallesae</name>
    <dbReference type="NCBI Taxonomy" id="2841264"/>
    <lineage>
        <taxon>Bacteria</taxon>
        <taxon>Candidatus Saccharimonadota</taxon>
        <taxon>Candidatus Saccharimonadota incertae sedis</taxon>
        <taxon>Candidatus Minimicrobia</taxon>
    </lineage>
</organism>
<keyword evidence="2" id="KW-0695">RNA-directed DNA polymerase</keyword>
<dbReference type="InterPro" id="IPR043502">
    <property type="entry name" value="DNA/RNA_pol_sf"/>
</dbReference>
<name>A0A8F1SBB9_9BACT</name>
<protein>
    <submittedName>
        <fullName evidence="2">RNA-directed DNA polymerase</fullName>
    </submittedName>
</protein>
<keyword evidence="3" id="KW-1185">Reference proteome</keyword>
<evidence type="ECO:0000313" key="2">
    <source>
        <dbReference type="EMBL" id="QWQ31859.1"/>
    </source>
</evidence>
<accession>A0A8F1SBB9</accession>
<dbReference type="EMBL" id="CP076459">
    <property type="protein sequence ID" value="QWQ31859.1"/>
    <property type="molecule type" value="Genomic_DNA"/>
</dbReference>
<dbReference type="PROSITE" id="PS50878">
    <property type="entry name" value="RT_POL"/>
    <property type="match status" value="1"/>
</dbReference>
<evidence type="ECO:0000259" key="1">
    <source>
        <dbReference type="PROSITE" id="PS50878"/>
    </source>
</evidence>
<dbReference type="RefSeq" id="WP_138074104.1">
    <property type="nucleotide sequence ID" value="NZ_CP076459.1"/>
</dbReference>
<sequence length="373" mass="43317">MRAWWEKFEQNCAAKGLEFRYVLETDVANCYGSIYTHSISWALHGKDEAYANRDKKSLGGKIDEHFQMMNHRQTNGIPQGNTLSDFIAELIFAYADNLLAQAIKDIDKREYSIVRYRDDYRIFTNRLDLGARILKELTEILAILGLRLNAQKTKKSSDIVLSSIKKDKIEELFIPNIKKEKDNFAKWLMQIYAASYKYPNSGMVSRQLNMFHEELLDYLDQGKSLRHYEKPEVMLSIVVNMAIKNPKYYNMAMAVASLTIRGAGESRRGLLVQKILDKFKIIPNTGLLDIWLQRVSYSIDPDLQFNELLTRSVSERAYIDNSIIWCIDWLKDDIMKTVRDTSIVDVDILQGIRETNKISIDRQEVDLFRDIPS</sequence>
<dbReference type="Pfam" id="PF00078">
    <property type="entry name" value="RVT_1"/>
    <property type="match status" value="1"/>
</dbReference>
<dbReference type="CDD" id="cd01646">
    <property type="entry name" value="RT_Bac_retron_I"/>
    <property type="match status" value="1"/>
</dbReference>
<dbReference type="AlphaFoldDB" id="A0A8F1SBB9"/>
<dbReference type="GO" id="GO:0003964">
    <property type="term" value="F:RNA-directed DNA polymerase activity"/>
    <property type="evidence" value="ECO:0007669"/>
    <property type="project" value="UniProtKB-KW"/>
</dbReference>
<dbReference type="InterPro" id="IPR000477">
    <property type="entry name" value="RT_dom"/>
</dbReference>
<keyword evidence="2" id="KW-0548">Nucleotidyltransferase</keyword>
<dbReference type="SUPFAM" id="SSF56672">
    <property type="entry name" value="DNA/RNA polymerases"/>
    <property type="match status" value="1"/>
</dbReference>
<dbReference type="KEGG" id="mvl:KOY49_04530"/>
<keyword evidence="2" id="KW-0808">Transferase</keyword>
<evidence type="ECO:0000313" key="3">
    <source>
        <dbReference type="Proteomes" id="UP000677117"/>
    </source>
</evidence>
<feature type="domain" description="Reverse transcriptase" evidence="1">
    <location>
        <begin position="1"/>
        <end position="192"/>
    </location>
</feature>